<dbReference type="EMBL" id="VKKY01000003">
    <property type="protein sequence ID" value="KAA3436740.1"/>
    <property type="molecule type" value="Genomic_DNA"/>
</dbReference>
<accession>A0A5B6TAY7</accession>
<organism evidence="1 2">
    <name type="scientific">Rufibacter hautae</name>
    <dbReference type="NCBI Taxonomy" id="2595005"/>
    <lineage>
        <taxon>Bacteria</taxon>
        <taxon>Pseudomonadati</taxon>
        <taxon>Bacteroidota</taxon>
        <taxon>Cytophagia</taxon>
        <taxon>Cytophagales</taxon>
        <taxon>Hymenobacteraceae</taxon>
        <taxon>Rufibacter</taxon>
    </lineage>
</organism>
<reference evidence="1 2" key="1">
    <citation type="submission" date="2019-07" db="EMBL/GenBank/DDBJ databases">
        <title>Rufibacter sp. nov., isolated from lake sediment.</title>
        <authorList>
            <person name="Qu J.-H."/>
        </authorList>
    </citation>
    <scope>NUCLEOTIDE SEQUENCE [LARGE SCALE GENOMIC DNA]</scope>
    <source>
        <strain evidence="1 2">NBS58-1</strain>
    </source>
</reference>
<evidence type="ECO:0008006" key="3">
    <source>
        <dbReference type="Google" id="ProtNLM"/>
    </source>
</evidence>
<gene>
    <name evidence="1" type="ORF">FOA19_20390</name>
</gene>
<name>A0A5B6TAY7_9BACT</name>
<evidence type="ECO:0000313" key="2">
    <source>
        <dbReference type="Proteomes" id="UP000324133"/>
    </source>
</evidence>
<proteinExistence type="predicted"/>
<keyword evidence="2" id="KW-1185">Reference proteome</keyword>
<dbReference type="AlphaFoldDB" id="A0A5B6TAY7"/>
<protein>
    <recommendedName>
        <fullName evidence="3">HNH domain-containing protein</fullName>
    </recommendedName>
</protein>
<evidence type="ECO:0000313" key="1">
    <source>
        <dbReference type="EMBL" id="KAA3436740.1"/>
    </source>
</evidence>
<dbReference type="RefSeq" id="WP_149092679.1">
    <property type="nucleotide sequence ID" value="NZ_VKKY01000003.1"/>
</dbReference>
<sequence length="178" mass="21508">MQVLLEVKDYHNINTSVTDLQKDFLRLYSICGLKYGNISKELNVSRQTLSQWYEDLKPERERIAKIRAVWSRKKFTPVFEDFYTWYQNLERKCHYCDITEDEIAELLDSGKLNTKRIVTRGRRLEYDRKVPDLLYENIENVVLCCYWCNNAKTDTFTYDEFKEIGKVFKAIWKERMAR</sequence>
<dbReference type="Gene3D" id="3.30.40.220">
    <property type="match status" value="1"/>
</dbReference>
<dbReference type="OrthoDB" id="839292at2"/>
<dbReference type="Proteomes" id="UP000324133">
    <property type="component" value="Unassembled WGS sequence"/>
</dbReference>
<comment type="caution">
    <text evidence="1">The sequence shown here is derived from an EMBL/GenBank/DDBJ whole genome shotgun (WGS) entry which is preliminary data.</text>
</comment>